<evidence type="ECO:0000313" key="1">
    <source>
        <dbReference type="EMBL" id="GJT27264.1"/>
    </source>
</evidence>
<comment type="caution">
    <text evidence="1">The sequence shown here is derived from an EMBL/GenBank/DDBJ whole genome shotgun (WGS) entry which is preliminary data.</text>
</comment>
<reference evidence="1" key="1">
    <citation type="journal article" date="2022" name="Int. J. Mol. Sci.">
        <title>Draft Genome of Tanacetum Coccineum: Genomic Comparison of Closely Related Tanacetum-Family Plants.</title>
        <authorList>
            <person name="Yamashiro T."/>
            <person name="Shiraishi A."/>
            <person name="Nakayama K."/>
            <person name="Satake H."/>
        </authorList>
    </citation>
    <scope>NUCLEOTIDE SEQUENCE</scope>
</reference>
<reference evidence="1" key="2">
    <citation type="submission" date="2022-01" db="EMBL/GenBank/DDBJ databases">
        <authorList>
            <person name="Yamashiro T."/>
            <person name="Shiraishi A."/>
            <person name="Satake H."/>
            <person name="Nakayama K."/>
        </authorList>
    </citation>
    <scope>NUCLEOTIDE SEQUENCE</scope>
</reference>
<sequence>MTFENTDEVVENTLRTPKFGSKSWVIDAKEVEDVLTHPEGKCSSLTLSPFHDNPYMKVMQAYDAIPPPQAIIALPAVLPPSPVLLLSPMFDSRYFLFLPEEDLHQLKQRDSLLDSTLFSTLSSSVGFS</sequence>
<accession>A0ABQ5CR09</accession>
<keyword evidence="3" id="KW-1185">Reference proteome</keyword>
<protein>
    <submittedName>
        <fullName evidence="1">Uncharacterized protein</fullName>
    </submittedName>
</protein>
<gene>
    <name evidence="1" type="ORF">Tco_0907539</name>
    <name evidence="2" type="ORF">Tco_0951083</name>
</gene>
<evidence type="ECO:0000313" key="3">
    <source>
        <dbReference type="Proteomes" id="UP001151760"/>
    </source>
</evidence>
<evidence type="ECO:0000313" key="2">
    <source>
        <dbReference type="EMBL" id="GJT42368.1"/>
    </source>
</evidence>
<organism evidence="1 3">
    <name type="scientific">Tanacetum coccineum</name>
    <dbReference type="NCBI Taxonomy" id="301880"/>
    <lineage>
        <taxon>Eukaryota</taxon>
        <taxon>Viridiplantae</taxon>
        <taxon>Streptophyta</taxon>
        <taxon>Embryophyta</taxon>
        <taxon>Tracheophyta</taxon>
        <taxon>Spermatophyta</taxon>
        <taxon>Magnoliopsida</taxon>
        <taxon>eudicotyledons</taxon>
        <taxon>Gunneridae</taxon>
        <taxon>Pentapetalae</taxon>
        <taxon>asterids</taxon>
        <taxon>campanulids</taxon>
        <taxon>Asterales</taxon>
        <taxon>Asteraceae</taxon>
        <taxon>Asteroideae</taxon>
        <taxon>Anthemideae</taxon>
        <taxon>Anthemidinae</taxon>
        <taxon>Tanacetum</taxon>
    </lineage>
</organism>
<proteinExistence type="predicted"/>
<dbReference type="Proteomes" id="UP001151760">
    <property type="component" value="Unassembled WGS sequence"/>
</dbReference>
<dbReference type="EMBL" id="BQNB010014362">
    <property type="protein sequence ID" value="GJT27264.1"/>
    <property type="molecule type" value="Genomic_DNA"/>
</dbReference>
<name>A0ABQ5CR09_9ASTR</name>
<dbReference type="EMBL" id="BQNB010015639">
    <property type="protein sequence ID" value="GJT42368.1"/>
    <property type="molecule type" value="Genomic_DNA"/>
</dbReference>